<protein>
    <submittedName>
        <fullName evidence="1">Uncharacterized protein</fullName>
    </submittedName>
</protein>
<dbReference type="AlphaFoldDB" id="A0A4Y2BVI2"/>
<keyword evidence="2" id="KW-1185">Reference proteome</keyword>
<name>A0A4Y2BVI2_ARAVE</name>
<dbReference type="EMBL" id="BGPR01000118">
    <property type="protein sequence ID" value="GBL96200.1"/>
    <property type="molecule type" value="Genomic_DNA"/>
</dbReference>
<accession>A0A4Y2BVI2</accession>
<sequence>MFSVGRPTVDASHNCTSCSVENRRPCNECILEGFNEIDDMKSGQLRGYSKTSKSKLLMAVRLCLAVCVPTLSRKNTIFYNNKPRRLVRIAGFTREPPINLDSCNVFRPN</sequence>
<evidence type="ECO:0000313" key="2">
    <source>
        <dbReference type="Proteomes" id="UP000499080"/>
    </source>
</evidence>
<organism evidence="1 2">
    <name type="scientific">Araneus ventricosus</name>
    <name type="common">Orbweaver spider</name>
    <name type="synonym">Epeira ventricosa</name>
    <dbReference type="NCBI Taxonomy" id="182803"/>
    <lineage>
        <taxon>Eukaryota</taxon>
        <taxon>Metazoa</taxon>
        <taxon>Ecdysozoa</taxon>
        <taxon>Arthropoda</taxon>
        <taxon>Chelicerata</taxon>
        <taxon>Arachnida</taxon>
        <taxon>Araneae</taxon>
        <taxon>Araneomorphae</taxon>
        <taxon>Entelegynae</taxon>
        <taxon>Araneoidea</taxon>
        <taxon>Araneidae</taxon>
        <taxon>Araneus</taxon>
    </lineage>
</organism>
<dbReference type="Proteomes" id="UP000499080">
    <property type="component" value="Unassembled WGS sequence"/>
</dbReference>
<gene>
    <name evidence="1" type="ORF">AVEN_118746_1</name>
</gene>
<proteinExistence type="predicted"/>
<reference evidence="1 2" key="1">
    <citation type="journal article" date="2019" name="Sci. Rep.">
        <title>Orb-weaving spider Araneus ventricosus genome elucidates the spidroin gene catalogue.</title>
        <authorList>
            <person name="Kono N."/>
            <person name="Nakamura H."/>
            <person name="Ohtoshi R."/>
            <person name="Moran D.A.P."/>
            <person name="Shinohara A."/>
            <person name="Yoshida Y."/>
            <person name="Fujiwara M."/>
            <person name="Mori M."/>
            <person name="Tomita M."/>
            <person name="Arakawa K."/>
        </authorList>
    </citation>
    <scope>NUCLEOTIDE SEQUENCE [LARGE SCALE GENOMIC DNA]</scope>
</reference>
<evidence type="ECO:0000313" key="1">
    <source>
        <dbReference type="EMBL" id="GBL96200.1"/>
    </source>
</evidence>
<comment type="caution">
    <text evidence="1">The sequence shown here is derived from an EMBL/GenBank/DDBJ whole genome shotgun (WGS) entry which is preliminary data.</text>
</comment>